<dbReference type="NCBIfam" id="TIGR00067">
    <property type="entry name" value="glut_race"/>
    <property type="match status" value="1"/>
</dbReference>
<dbReference type="PANTHER" id="PTHR21198">
    <property type="entry name" value="GLUTAMATE RACEMASE"/>
    <property type="match status" value="1"/>
</dbReference>
<comment type="caution">
    <text evidence="8">The sequence shown here is derived from an EMBL/GenBank/DDBJ whole genome shotgun (WGS) entry which is preliminary data.</text>
</comment>
<evidence type="ECO:0000256" key="4">
    <source>
        <dbReference type="ARBA" id="ARBA00022984"/>
    </source>
</evidence>
<dbReference type="InterPro" id="IPR015942">
    <property type="entry name" value="Asp/Glu/hydantoin_racemase"/>
</dbReference>
<dbReference type="RefSeq" id="WP_005825152.1">
    <property type="nucleotide sequence ID" value="NZ_JNHN01000067.1"/>
</dbReference>
<evidence type="ECO:0000313" key="9">
    <source>
        <dbReference type="Proteomes" id="UP000028013"/>
    </source>
</evidence>
<organism evidence="8 9">
    <name type="scientific">Bacteroides uniformis str. 3978 T3 ii</name>
    <dbReference type="NCBI Taxonomy" id="1339349"/>
    <lineage>
        <taxon>Bacteria</taxon>
        <taxon>Pseudomonadati</taxon>
        <taxon>Bacteroidota</taxon>
        <taxon>Bacteroidia</taxon>
        <taxon>Bacteroidales</taxon>
        <taxon>Bacteroidaceae</taxon>
        <taxon>Bacteroides</taxon>
    </lineage>
</organism>
<evidence type="ECO:0000256" key="1">
    <source>
        <dbReference type="ARBA" id="ARBA00001602"/>
    </source>
</evidence>
<comment type="similarity">
    <text evidence="7">Belongs to the aspartate/glutamate racemases family.</text>
</comment>
<evidence type="ECO:0000256" key="3">
    <source>
        <dbReference type="ARBA" id="ARBA00022960"/>
    </source>
</evidence>
<dbReference type="SUPFAM" id="SSF53681">
    <property type="entry name" value="Aspartate/glutamate racemase"/>
    <property type="match status" value="2"/>
</dbReference>
<dbReference type="GeneID" id="99749810"/>
<dbReference type="HAMAP" id="MF_00258">
    <property type="entry name" value="Glu_racemase"/>
    <property type="match status" value="1"/>
</dbReference>
<dbReference type="FunFam" id="3.40.50.1860:FF:000001">
    <property type="entry name" value="Glutamate racemase"/>
    <property type="match status" value="1"/>
</dbReference>
<feature type="active site" description="Proton donor/acceptor" evidence="7">
    <location>
        <position position="198"/>
    </location>
</feature>
<dbReference type="Proteomes" id="UP000028013">
    <property type="component" value="Unassembled WGS sequence"/>
</dbReference>
<dbReference type="UniPathway" id="UPA00219"/>
<evidence type="ECO:0000313" key="8">
    <source>
        <dbReference type="EMBL" id="KDS59024.1"/>
    </source>
</evidence>
<dbReference type="GO" id="GO:0008360">
    <property type="term" value="P:regulation of cell shape"/>
    <property type="evidence" value="ECO:0007669"/>
    <property type="project" value="UniProtKB-KW"/>
</dbReference>
<keyword evidence="5 7" id="KW-0413">Isomerase</keyword>
<comment type="function">
    <text evidence="7">Provides the (R)-glutamate required for cell wall biosynthesis.</text>
</comment>
<dbReference type="InterPro" id="IPR033134">
    <property type="entry name" value="Asp/Glu_racemase_AS_2"/>
</dbReference>
<reference evidence="8 9" key="1">
    <citation type="submission" date="2014-04" db="EMBL/GenBank/DDBJ databases">
        <authorList>
            <person name="Sears C."/>
            <person name="Carroll K."/>
            <person name="Sack B.R."/>
            <person name="Qadri F."/>
            <person name="Myers L.L."/>
            <person name="Chung G.-T."/>
            <person name="Escheverria P."/>
            <person name="Fraser C.M."/>
            <person name="Sadzewicz L."/>
            <person name="Shefchek K.A."/>
            <person name="Tallon L."/>
            <person name="Das S.P."/>
            <person name="Daugherty S."/>
            <person name="Mongodin E.F."/>
        </authorList>
    </citation>
    <scope>NUCLEOTIDE SEQUENCE [LARGE SCALE GENOMIC DNA]</scope>
    <source>
        <strain evidence="8 9">3978 T3 ii</strain>
    </source>
</reference>
<dbReference type="GO" id="GO:0008881">
    <property type="term" value="F:glutamate racemase activity"/>
    <property type="evidence" value="ECO:0007669"/>
    <property type="project" value="UniProtKB-UniRule"/>
</dbReference>
<dbReference type="GO" id="GO:0009252">
    <property type="term" value="P:peptidoglycan biosynthetic process"/>
    <property type="evidence" value="ECO:0007669"/>
    <property type="project" value="UniProtKB-UniRule"/>
</dbReference>
<evidence type="ECO:0000256" key="2">
    <source>
        <dbReference type="ARBA" id="ARBA00013090"/>
    </source>
</evidence>
<keyword evidence="6 7" id="KW-0961">Cell wall biogenesis/degradation</keyword>
<dbReference type="EC" id="5.1.1.3" evidence="2 7"/>
<feature type="binding site" evidence="7">
    <location>
        <begin position="199"/>
        <end position="200"/>
    </location>
    <ligand>
        <name>substrate</name>
    </ligand>
</feature>
<dbReference type="Pfam" id="PF01177">
    <property type="entry name" value="Asp_Glu_race"/>
    <property type="match status" value="1"/>
</dbReference>
<evidence type="ECO:0000256" key="6">
    <source>
        <dbReference type="ARBA" id="ARBA00023316"/>
    </source>
</evidence>
<dbReference type="PANTHER" id="PTHR21198:SF2">
    <property type="entry name" value="GLUTAMATE RACEMASE"/>
    <property type="match status" value="1"/>
</dbReference>
<keyword evidence="4 7" id="KW-0573">Peptidoglycan synthesis</keyword>
<sequence length="279" mass="31062">MKQTLPSAAGPIGIFDSGYGGLTILSKIREALPQYDYIYLGDNARAPYGTRSFEIVYEFTLQAVTKLFEMGCHLVILACNTASAKALRNIQMNDLPRLDPMRRVLGVIRPTVECIGNITQSRHVGVLATAGTIKSESYPLEVHKLFPDIKVSGEACPLWVSLVENNEAQGEGTDYFIRKNIGNLLAKDTQIDTVILGCTHFPLLLPKIQQYMPDGITTVTQGELVADSLKDYLHRHPEMDKKCTKGGRCVYRTTESEEKFTESASTFLNESIRVERIEL</sequence>
<dbReference type="InterPro" id="IPR018187">
    <property type="entry name" value="Asp/Glu_racemase_AS_1"/>
</dbReference>
<dbReference type="InterPro" id="IPR004391">
    <property type="entry name" value="Glu_race"/>
</dbReference>
<dbReference type="GO" id="GO:0071555">
    <property type="term" value="P:cell wall organization"/>
    <property type="evidence" value="ECO:0007669"/>
    <property type="project" value="UniProtKB-KW"/>
</dbReference>
<dbReference type="AlphaFoldDB" id="A0A078SAB4"/>
<feature type="binding site" evidence="7">
    <location>
        <begin position="80"/>
        <end position="81"/>
    </location>
    <ligand>
        <name>substrate</name>
    </ligand>
</feature>
<dbReference type="InterPro" id="IPR001920">
    <property type="entry name" value="Asp/Glu_race"/>
</dbReference>
<comment type="pathway">
    <text evidence="7">Cell wall biogenesis; peptidoglycan biosynthesis.</text>
</comment>
<dbReference type="Gene3D" id="3.40.50.1860">
    <property type="match status" value="2"/>
</dbReference>
<dbReference type="PROSITE" id="PS00923">
    <property type="entry name" value="ASP_GLU_RACEMASE_1"/>
    <property type="match status" value="1"/>
</dbReference>
<dbReference type="EMBL" id="JNHN01000067">
    <property type="protein sequence ID" value="KDS59024.1"/>
    <property type="molecule type" value="Genomic_DNA"/>
</dbReference>
<feature type="binding site" evidence="7">
    <location>
        <begin position="16"/>
        <end position="17"/>
    </location>
    <ligand>
        <name>substrate</name>
    </ligand>
</feature>
<feature type="active site" description="Proton donor/acceptor" evidence="7">
    <location>
        <position position="79"/>
    </location>
</feature>
<dbReference type="PATRIC" id="fig|1339349.3.peg.487"/>
<feature type="binding site" evidence="7">
    <location>
        <begin position="48"/>
        <end position="49"/>
    </location>
    <ligand>
        <name>substrate</name>
    </ligand>
</feature>
<accession>A0A078SAB4</accession>
<dbReference type="PROSITE" id="PS00924">
    <property type="entry name" value="ASP_GLU_RACEMASE_2"/>
    <property type="match status" value="1"/>
</dbReference>
<proteinExistence type="inferred from homology"/>
<name>A0A078SAB4_BACUN</name>
<protein>
    <recommendedName>
        <fullName evidence="2 7">Glutamate racemase</fullName>
        <ecNumber evidence="2 7">5.1.1.3</ecNumber>
    </recommendedName>
</protein>
<evidence type="ECO:0000256" key="7">
    <source>
        <dbReference type="HAMAP-Rule" id="MF_00258"/>
    </source>
</evidence>
<keyword evidence="3 7" id="KW-0133">Cell shape</keyword>
<gene>
    <name evidence="7 8" type="primary">murI</name>
    <name evidence="8" type="ORF">M094_3636</name>
</gene>
<evidence type="ECO:0000256" key="5">
    <source>
        <dbReference type="ARBA" id="ARBA00023235"/>
    </source>
</evidence>
<comment type="catalytic activity">
    <reaction evidence="1 7">
        <text>L-glutamate = D-glutamate</text>
        <dbReference type="Rhea" id="RHEA:12813"/>
        <dbReference type="ChEBI" id="CHEBI:29985"/>
        <dbReference type="ChEBI" id="CHEBI:29986"/>
        <dbReference type="EC" id="5.1.1.3"/>
    </reaction>
</comment>